<dbReference type="Proteomes" id="UP000516105">
    <property type="component" value="Chromosome"/>
</dbReference>
<dbReference type="PANTHER" id="PTHR43384">
    <property type="entry name" value="SEPTUM SITE-DETERMINING PROTEIN MIND HOMOLOG, CHLOROPLASTIC-RELATED"/>
    <property type="match status" value="1"/>
</dbReference>
<dbReference type="InterPro" id="IPR050625">
    <property type="entry name" value="ParA/MinD_ATPase"/>
</dbReference>
<evidence type="ECO:0000259" key="1">
    <source>
        <dbReference type="Pfam" id="PF13614"/>
    </source>
</evidence>
<proteinExistence type="predicted"/>
<feature type="domain" description="AAA" evidence="1">
    <location>
        <begin position="130"/>
        <end position="293"/>
    </location>
</feature>
<dbReference type="Gene3D" id="3.40.50.300">
    <property type="entry name" value="P-loop containing nucleotide triphosphate hydrolases"/>
    <property type="match status" value="1"/>
</dbReference>
<dbReference type="SUPFAM" id="SSF52540">
    <property type="entry name" value="P-loop containing nucleoside triphosphate hydrolases"/>
    <property type="match status" value="1"/>
</dbReference>
<evidence type="ECO:0000313" key="3">
    <source>
        <dbReference type="Proteomes" id="UP000516105"/>
    </source>
</evidence>
<dbReference type="PANTHER" id="PTHR43384:SF13">
    <property type="entry name" value="SLR0110 PROTEIN"/>
    <property type="match status" value="1"/>
</dbReference>
<accession>A0ABX6T971</accession>
<keyword evidence="3" id="KW-1185">Reference proteome</keyword>
<reference evidence="2 3" key="1">
    <citation type="submission" date="2020-08" db="EMBL/GenBank/DDBJ databases">
        <title>Genome sequence of Sphingomonas sediminicola KACC 15039T.</title>
        <authorList>
            <person name="Hyun D.-W."/>
            <person name="Bae J.-W."/>
        </authorList>
    </citation>
    <scope>NUCLEOTIDE SEQUENCE [LARGE SCALE GENOMIC DNA]</scope>
    <source>
        <strain evidence="2 3">KACC 15039</strain>
    </source>
</reference>
<dbReference type="InterPro" id="IPR027417">
    <property type="entry name" value="P-loop_NTPase"/>
</dbReference>
<protein>
    <submittedName>
        <fullName evidence="2">AAA family ATPase</fullName>
    </submittedName>
</protein>
<name>A0ABX6T971_9SPHN</name>
<dbReference type="EMBL" id="CP060782">
    <property type="protein sequence ID" value="QNP46205.1"/>
    <property type="molecule type" value="Genomic_DNA"/>
</dbReference>
<evidence type="ECO:0000313" key="2">
    <source>
        <dbReference type="EMBL" id="QNP46205.1"/>
    </source>
</evidence>
<dbReference type="Pfam" id="PF13614">
    <property type="entry name" value="AAA_31"/>
    <property type="match status" value="1"/>
</dbReference>
<gene>
    <name evidence="2" type="ORF">H9L14_02890</name>
</gene>
<dbReference type="InterPro" id="IPR025669">
    <property type="entry name" value="AAA_dom"/>
</dbReference>
<organism evidence="2 3">
    <name type="scientific">Sphingomonas sediminicola</name>
    <dbReference type="NCBI Taxonomy" id="386874"/>
    <lineage>
        <taxon>Bacteria</taxon>
        <taxon>Pseudomonadati</taxon>
        <taxon>Pseudomonadota</taxon>
        <taxon>Alphaproteobacteria</taxon>
        <taxon>Sphingomonadales</taxon>
        <taxon>Sphingomonadaceae</taxon>
        <taxon>Sphingomonas</taxon>
    </lineage>
</organism>
<sequence length="379" mass="40304">MQLYLSGADGDAAALIGARVAGFPLSLSLVPSSDKIDPEDLAGSAAAVVQVDPGEPSSMKRFEALAAATRTPLIAAAYDPPLALVRALVRAGAHDVVPLPLDVADLETSLLPIRDQMARATSSAQSANGKLVCVIKSVGGIGATSLLTQLAIRAAENEAHFGREVCLLDLDLQFGNAAFQLGLRPHLTFLDLLEAGSRLDGELLRATMTTHPSGLKVVAAPSSLMPLDALSSEQLIEIVEIAKREFGTVFVDLPASWTNWSLSALAQADMVLLVTEMSVSGLHRARRQLDLLRDQDLTSVDLRVVINRFEKGLLRTVREADVQKALGRDVAYTIANDPSVMHPAIERGVPLSDIKRKSAVGRDIDMLDAGIAAAFGRER</sequence>